<organism evidence="1 2">
    <name type="scientific">Caerostris darwini</name>
    <dbReference type="NCBI Taxonomy" id="1538125"/>
    <lineage>
        <taxon>Eukaryota</taxon>
        <taxon>Metazoa</taxon>
        <taxon>Ecdysozoa</taxon>
        <taxon>Arthropoda</taxon>
        <taxon>Chelicerata</taxon>
        <taxon>Arachnida</taxon>
        <taxon>Araneae</taxon>
        <taxon>Araneomorphae</taxon>
        <taxon>Entelegynae</taxon>
        <taxon>Araneoidea</taxon>
        <taxon>Araneidae</taxon>
        <taxon>Caerostris</taxon>
    </lineage>
</organism>
<gene>
    <name evidence="1" type="ORF">CDAR_579221</name>
</gene>
<protein>
    <submittedName>
        <fullName evidence="1">Uncharacterized protein</fullName>
    </submittedName>
</protein>
<proteinExistence type="predicted"/>
<dbReference type="EMBL" id="BPLQ01006636">
    <property type="protein sequence ID" value="GIY24137.1"/>
    <property type="molecule type" value="Genomic_DNA"/>
</dbReference>
<sequence length="97" mass="11153">MDKYFIKEKEKALRLEIPAFFKVKPLSLPFNDRHRPCFPPCRRYALSHLSGSNDFSTRCTIFGLRSVTAIFIVSMATESTSYFTIPFNYGKSSALMD</sequence>
<keyword evidence="2" id="KW-1185">Reference proteome</keyword>
<reference evidence="1 2" key="1">
    <citation type="submission" date="2021-06" db="EMBL/GenBank/DDBJ databases">
        <title>Caerostris darwini draft genome.</title>
        <authorList>
            <person name="Kono N."/>
            <person name="Arakawa K."/>
        </authorList>
    </citation>
    <scope>NUCLEOTIDE SEQUENCE [LARGE SCALE GENOMIC DNA]</scope>
</reference>
<comment type="caution">
    <text evidence="1">The sequence shown here is derived from an EMBL/GenBank/DDBJ whole genome shotgun (WGS) entry which is preliminary data.</text>
</comment>
<accession>A0AAV4RUK1</accession>
<evidence type="ECO:0000313" key="2">
    <source>
        <dbReference type="Proteomes" id="UP001054837"/>
    </source>
</evidence>
<dbReference type="AlphaFoldDB" id="A0AAV4RUK1"/>
<evidence type="ECO:0000313" key="1">
    <source>
        <dbReference type="EMBL" id="GIY24137.1"/>
    </source>
</evidence>
<name>A0AAV4RUK1_9ARAC</name>
<dbReference type="Proteomes" id="UP001054837">
    <property type="component" value="Unassembled WGS sequence"/>
</dbReference>